<proteinExistence type="predicted"/>
<feature type="transmembrane region" description="Helical" evidence="1">
    <location>
        <begin position="137"/>
        <end position="162"/>
    </location>
</feature>
<evidence type="ECO:0000256" key="1">
    <source>
        <dbReference type="SAM" id="Phobius"/>
    </source>
</evidence>
<feature type="transmembrane region" description="Helical" evidence="1">
    <location>
        <begin position="107"/>
        <end position="125"/>
    </location>
</feature>
<feature type="transmembrane region" description="Helical" evidence="1">
    <location>
        <begin position="77"/>
        <end position="95"/>
    </location>
</feature>
<reference evidence="2 3" key="1">
    <citation type="submission" date="2020-02" db="EMBL/GenBank/DDBJ databases">
        <title>Paenibacillus sp. nov., isolated from rhizosphere soil of tomato.</title>
        <authorList>
            <person name="Weon H.-Y."/>
            <person name="Lee S.A."/>
        </authorList>
    </citation>
    <scope>NUCLEOTIDE SEQUENCE [LARGE SCALE GENOMIC DNA]</scope>
    <source>
        <strain evidence="2 3">14171R-81</strain>
    </source>
</reference>
<name>A0A6C0P0D5_9BACL</name>
<feature type="transmembrane region" description="Helical" evidence="1">
    <location>
        <begin position="52"/>
        <end position="71"/>
    </location>
</feature>
<feature type="transmembrane region" description="Helical" evidence="1">
    <location>
        <begin position="169"/>
        <end position="189"/>
    </location>
</feature>
<evidence type="ECO:0000313" key="2">
    <source>
        <dbReference type="EMBL" id="QHW31927.1"/>
    </source>
</evidence>
<dbReference type="KEGG" id="prz:GZH47_14615"/>
<protein>
    <submittedName>
        <fullName evidence="2">HupE/UreJ family protein</fullName>
    </submittedName>
</protein>
<dbReference type="Pfam" id="PF13795">
    <property type="entry name" value="HupE_UreJ_2"/>
    <property type="match status" value="1"/>
</dbReference>
<dbReference type="EMBL" id="CP048286">
    <property type="protein sequence ID" value="QHW31927.1"/>
    <property type="molecule type" value="Genomic_DNA"/>
</dbReference>
<accession>A0A6C0P0D5</accession>
<evidence type="ECO:0000313" key="3">
    <source>
        <dbReference type="Proteomes" id="UP000479114"/>
    </source>
</evidence>
<dbReference type="AlphaFoldDB" id="A0A6C0P0D5"/>
<organism evidence="2 3">
    <name type="scientific">Paenibacillus rhizovicinus</name>
    <dbReference type="NCBI Taxonomy" id="2704463"/>
    <lineage>
        <taxon>Bacteria</taxon>
        <taxon>Bacillati</taxon>
        <taxon>Bacillota</taxon>
        <taxon>Bacilli</taxon>
        <taxon>Bacillales</taxon>
        <taxon>Paenibacillaceae</taxon>
        <taxon>Paenibacillus</taxon>
    </lineage>
</organism>
<sequence>MTNLWKFGGGFIEMISAFISFFRLGVEHILTGYDHLLFIFSLLIARQTIKQYAAVITAFTIAHCLTLTLTVLDIINVPSSIVEPAIALSICYVAIENIFKKDVKKRWMITFVFGLIHGMGFADLLKGMNLAKNYLAFNIFSFNLGIEVAQLGILAILLPLLFFIHKWKFSVRVVNVCSAIAFVLGGLWLTERMFF</sequence>
<dbReference type="Proteomes" id="UP000479114">
    <property type="component" value="Chromosome"/>
</dbReference>
<dbReference type="InterPro" id="IPR032809">
    <property type="entry name" value="Put_HupE_UreJ"/>
</dbReference>
<gene>
    <name evidence="2" type="ORF">GZH47_14615</name>
</gene>
<keyword evidence="1" id="KW-0812">Transmembrane</keyword>
<keyword evidence="3" id="KW-1185">Reference proteome</keyword>
<feature type="transmembrane region" description="Helical" evidence="1">
    <location>
        <begin position="20"/>
        <end position="45"/>
    </location>
</feature>
<keyword evidence="1" id="KW-1133">Transmembrane helix</keyword>
<keyword evidence="1" id="KW-0472">Membrane</keyword>